<feature type="domain" description="Core-binding (CB)" evidence="13">
    <location>
        <begin position="19"/>
        <end position="102"/>
    </location>
</feature>
<keyword evidence="9 11" id="KW-0233">DNA recombination</keyword>
<dbReference type="InterPro" id="IPR011010">
    <property type="entry name" value="DNA_brk_join_enz"/>
</dbReference>
<evidence type="ECO:0000256" key="7">
    <source>
        <dbReference type="ARBA" id="ARBA00022908"/>
    </source>
</evidence>
<dbReference type="Pfam" id="PF02899">
    <property type="entry name" value="Phage_int_SAM_1"/>
    <property type="match status" value="1"/>
</dbReference>
<keyword evidence="4 11" id="KW-0963">Cytoplasm</keyword>
<dbReference type="PANTHER" id="PTHR30349">
    <property type="entry name" value="PHAGE INTEGRASE-RELATED"/>
    <property type="match status" value="1"/>
</dbReference>
<feature type="domain" description="Tyr recombinase" evidence="12">
    <location>
        <begin position="123"/>
        <end position="305"/>
    </location>
</feature>
<evidence type="ECO:0000256" key="9">
    <source>
        <dbReference type="ARBA" id="ARBA00023172"/>
    </source>
</evidence>
<comment type="caution">
    <text evidence="14">The sequence shown here is derived from an EMBL/GenBank/DDBJ whole genome shotgun (WGS) entry which is preliminary data.</text>
</comment>
<proteinExistence type="inferred from homology"/>
<reference evidence="14 15" key="1">
    <citation type="submission" date="2022-02" db="EMBL/GenBank/DDBJ databases">
        <title>Genome analysis of Beneficial Microorganisms for Coral consortium from Pocillopora damicornis.</title>
        <authorList>
            <person name="Rosado P.M."/>
            <person name="Cardoso P.M."/>
            <person name="Rosado J.G."/>
            <person name="Schultz J."/>
            <person name="Rocha U."/>
            <person name="Costa T.K."/>
            <person name="Peixoto R.S."/>
        </authorList>
    </citation>
    <scope>NUCLEOTIDE SEQUENCE [LARGE SCALE GENOMIC DNA]</scope>
    <source>
        <strain evidence="14 15">BMC5</strain>
    </source>
</reference>
<dbReference type="InterPro" id="IPR002104">
    <property type="entry name" value="Integrase_catalytic"/>
</dbReference>
<dbReference type="Pfam" id="PF00589">
    <property type="entry name" value="Phage_integrase"/>
    <property type="match status" value="1"/>
</dbReference>
<evidence type="ECO:0000256" key="1">
    <source>
        <dbReference type="ARBA" id="ARBA00004496"/>
    </source>
</evidence>
<keyword evidence="7 11" id="KW-0229">DNA integration</keyword>
<keyword evidence="6 11" id="KW-0159">Chromosome partition</keyword>
<evidence type="ECO:0000256" key="4">
    <source>
        <dbReference type="ARBA" id="ARBA00022490"/>
    </source>
</evidence>
<keyword evidence="15" id="KW-1185">Reference proteome</keyword>
<evidence type="ECO:0000313" key="14">
    <source>
        <dbReference type="EMBL" id="MDI4669311.1"/>
    </source>
</evidence>
<dbReference type="EMBL" id="JAKUMG010000003">
    <property type="protein sequence ID" value="MDI4669311.1"/>
    <property type="molecule type" value="Genomic_DNA"/>
</dbReference>
<dbReference type="NCBIfam" id="TIGR02225">
    <property type="entry name" value="recomb_XerD"/>
    <property type="match status" value="1"/>
</dbReference>
<dbReference type="PANTHER" id="PTHR30349:SF90">
    <property type="entry name" value="TYROSINE RECOMBINASE XERD"/>
    <property type="match status" value="1"/>
</dbReference>
<comment type="subcellular location">
    <subcellularLocation>
        <location evidence="1 11">Cytoplasm</location>
    </subcellularLocation>
</comment>
<dbReference type="Gene3D" id="1.10.150.130">
    <property type="match status" value="1"/>
</dbReference>
<feature type="active site" evidence="11">
    <location>
        <position position="163"/>
    </location>
</feature>
<dbReference type="InterPro" id="IPR050090">
    <property type="entry name" value="Tyrosine_recombinase_XerCD"/>
</dbReference>
<evidence type="ECO:0000313" key="15">
    <source>
        <dbReference type="Proteomes" id="UP001156974"/>
    </source>
</evidence>
<comment type="function">
    <text evidence="11">Site-specific tyrosine recombinase, which acts by catalyzing the cutting and rejoining of the recombining DNA molecules. The XerC-XerD complex is essential to convert dimers of the bacterial chromosome into monomers to permit their segregation at cell division. It also contributes to the segregational stability of plasmids.</text>
</comment>
<evidence type="ECO:0000259" key="13">
    <source>
        <dbReference type="PROSITE" id="PS51900"/>
    </source>
</evidence>
<keyword evidence="8 11" id="KW-0238">DNA-binding</keyword>
<evidence type="ECO:0000256" key="2">
    <source>
        <dbReference type="ARBA" id="ARBA00010450"/>
    </source>
</evidence>
<feature type="active site" evidence="11">
    <location>
        <position position="187"/>
    </location>
</feature>
<evidence type="ECO:0000256" key="3">
    <source>
        <dbReference type="ARBA" id="ARBA00015810"/>
    </source>
</evidence>
<dbReference type="InterPro" id="IPR013762">
    <property type="entry name" value="Integrase-like_cat_sf"/>
</dbReference>
<evidence type="ECO:0000256" key="5">
    <source>
        <dbReference type="ARBA" id="ARBA00022618"/>
    </source>
</evidence>
<comment type="subunit">
    <text evidence="11">Forms a cyclic heterotetrameric complex composed of two molecules of XerC and two molecules of XerD.</text>
</comment>
<gene>
    <name evidence="11 14" type="primary">xerD</name>
    <name evidence="14" type="ORF">MKZ47_09335</name>
</gene>
<keyword evidence="5 11" id="KW-0132">Cell division</keyword>
<organism evidence="14 15">
    <name type="scientific">Pseudoalteromonas shioyasakiensis</name>
    <dbReference type="NCBI Taxonomy" id="1190813"/>
    <lineage>
        <taxon>Bacteria</taxon>
        <taxon>Pseudomonadati</taxon>
        <taxon>Pseudomonadota</taxon>
        <taxon>Gammaproteobacteria</taxon>
        <taxon>Alteromonadales</taxon>
        <taxon>Pseudoalteromonadaceae</taxon>
        <taxon>Pseudoalteromonas</taxon>
    </lineage>
</organism>
<feature type="active site" description="O-(3'-phospho-DNA)-tyrosine intermediate" evidence="11">
    <location>
        <position position="292"/>
    </location>
</feature>
<dbReference type="PROSITE" id="PS51898">
    <property type="entry name" value="TYR_RECOMBINASE"/>
    <property type="match status" value="1"/>
</dbReference>
<comment type="similarity">
    <text evidence="2 11">Belongs to the 'phage' integrase family. XerD subfamily.</text>
</comment>
<evidence type="ECO:0000256" key="6">
    <source>
        <dbReference type="ARBA" id="ARBA00022829"/>
    </source>
</evidence>
<evidence type="ECO:0000256" key="8">
    <source>
        <dbReference type="ARBA" id="ARBA00023125"/>
    </source>
</evidence>
<dbReference type="HAMAP" id="MF_01808">
    <property type="entry name" value="Recomb_XerC_XerD"/>
    <property type="match status" value="1"/>
</dbReference>
<dbReference type="NCBIfam" id="NF001399">
    <property type="entry name" value="PRK00283.1"/>
    <property type="match status" value="1"/>
</dbReference>
<sequence length="311" mass="35265">MRVRVADNNSQAQKGVITANNVEHLELFLDTLYLEQGVSENTLAAYRSDLEKFCQFLKDKDLLAVRSDDIEAYLAYRVDLGLKSRSTARSISALKRFYQYFVREKAIADSPMVNIAQPKAGQSLPKTLSEAEVEALLAAPDIEDPMGLRDKAMLELLYATGLRVTELVGLRMEQINLRQAVVFVKGKGNKERLVPLGEEAMYWLEQFLKVGRSQMIKHATDFVFPSKRGIGMTRQTFWHRIKHYAILASVESPLSPHTLRHAFATHLLNHGADLRVVQMMLGHSDLSTTQIYTHVANERLKSVHEQHHPRA</sequence>
<dbReference type="InterPro" id="IPR010998">
    <property type="entry name" value="Integrase_recombinase_N"/>
</dbReference>
<feature type="active site" evidence="11">
    <location>
        <position position="283"/>
    </location>
</feature>
<dbReference type="NCBIfam" id="NF040815">
    <property type="entry name" value="recomb_XerA_Arch"/>
    <property type="match status" value="1"/>
</dbReference>
<dbReference type="InterPro" id="IPR044068">
    <property type="entry name" value="CB"/>
</dbReference>
<feature type="active site" evidence="11">
    <location>
        <position position="257"/>
    </location>
</feature>
<evidence type="ECO:0000259" key="12">
    <source>
        <dbReference type="PROSITE" id="PS51898"/>
    </source>
</evidence>
<feature type="active site" evidence="11">
    <location>
        <position position="260"/>
    </location>
</feature>
<keyword evidence="10 11" id="KW-0131">Cell cycle</keyword>
<accession>A0ABT6TZH8</accession>
<dbReference type="InterPro" id="IPR023009">
    <property type="entry name" value="Tyrosine_recombinase_XerC/XerD"/>
</dbReference>
<dbReference type="InterPro" id="IPR004107">
    <property type="entry name" value="Integrase_SAM-like_N"/>
</dbReference>
<evidence type="ECO:0000256" key="10">
    <source>
        <dbReference type="ARBA" id="ARBA00023306"/>
    </source>
</evidence>
<name>A0ABT6TZH8_9GAMM</name>
<dbReference type="HAMAP" id="MF_01807">
    <property type="entry name" value="Recomb_XerD"/>
    <property type="match status" value="1"/>
</dbReference>
<dbReference type="PROSITE" id="PS51900">
    <property type="entry name" value="CB"/>
    <property type="match status" value="1"/>
</dbReference>
<dbReference type="Gene3D" id="1.10.443.10">
    <property type="entry name" value="Intergrase catalytic core"/>
    <property type="match status" value="1"/>
</dbReference>
<dbReference type="SUPFAM" id="SSF56349">
    <property type="entry name" value="DNA breaking-rejoining enzymes"/>
    <property type="match status" value="1"/>
</dbReference>
<dbReference type="InterPro" id="IPR011932">
    <property type="entry name" value="Recomb_XerD"/>
</dbReference>
<dbReference type="Proteomes" id="UP001156974">
    <property type="component" value="Unassembled WGS sequence"/>
</dbReference>
<evidence type="ECO:0000256" key="11">
    <source>
        <dbReference type="HAMAP-Rule" id="MF_01807"/>
    </source>
</evidence>
<dbReference type="CDD" id="cd00798">
    <property type="entry name" value="INT_XerDC_C"/>
    <property type="match status" value="1"/>
</dbReference>
<protein>
    <recommendedName>
        <fullName evidence="3 11">Tyrosine recombinase XerD</fullName>
    </recommendedName>
</protein>